<evidence type="ECO:0000259" key="1">
    <source>
        <dbReference type="Pfam" id="PF04471"/>
    </source>
</evidence>
<dbReference type="EMBL" id="JASSOM010000088">
    <property type="protein sequence ID" value="MDK9365960.1"/>
    <property type="molecule type" value="Genomic_DNA"/>
</dbReference>
<comment type="caution">
    <text evidence="2">The sequence shown here is derived from an EMBL/GenBank/DDBJ whole genome shotgun (WGS) entry which is preliminary data.</text>
</comment>
<dbReference type="Proteomes" id="UP001223214">
    <property type="component" value="Unassembled WGS sequence"/>
</dbReference>
<protein>
    <submittedName>
        <fullName evidence="2">Restriction endonuclease</fullName>
    </submittedName>
</protein>
<dbReference type="GO" id="GO:0004519">
    <property type="term" value="F:endonuclease activity"/>
    <property type="evidence" value="ECO:0007669"/>
    <property type="project" value="UniProtKB-KW"/>
</dbReference>
<dbReference type="InterPro" id="IPR011856">
    <property type="entry name" value="tRNA_endonuc-like_dom_sf"/>
</dbReference>
<accession>A0AAP4FYD8</accession>
<proteinExistence type="predicted"/>
<keyword evidence="2" id="KW-0378">Hydrolase</keyword>
<reference evidence="2 3" key="1">
    <citation type="submission" date="2023-06" db="EMBL/GenBank/DDBJ databases">
        <title>Identification and characterization of antibiotic-resistant Gram-negative bacteria.</title>
        <authorList>
            <person name="Cho G.-S."/>
            <person name="Lee J."/>
            <person name="Tai E."/>
            <person name="Jeong S."/>
            <person name="Kim I."/>
            <person name="Kim B.-E."/>
            <person name="Jeong M.-I."/>
            <person name="Oh K.-K."/>
            <person name="Franz C.M.A.P."/>
        </authorList>
    </citation>
    <scope>NUCLEOTIDE SEQUENCE [LARGE SCALE GENOMIC DNA]</scope>
    <source>
        <strain evidence="2 3">V106_12</strain>
    </source>
</reference>
<gene>
    <name evidence="2" type="ORF">QQF32_22455</name>
</gene>
<evidence type="ECO:0000313" key="2">
    <source>
        <dbReference type="EMBL" id="MDK9365960.1"/>
    </source>
</evidence>
<dbReference type="Pfam" id="PF04471">
    <property type="entry name" value="Mrr_cat"/>
    <property type="match status" value="1"/>
</dbReference>
<feature type="domain" description="Restriction endonuclease type IV Mrr" evidence="1">
    <location>
        <begin position="9"/>
        <end position="119"/>
    </location>
</feature>
<dbReference type="SUPFAM" id="SSF52980">
    <property type="entry name" value="Restriction endonuclease-like"/>
    <property type="match status" value="1"/>
</dbReference>
<keyword evidence="3" id="KW-1185">Reference proteome</keyword>
<evidence type="ECO:0000313" key="3">
    <source>
        <dbReference type="Proteomes" id="UP001223214"/>
    </source>
</evidence>
<dbReference type="Gene3D" id="3.40.1350.10">
    <property type="match status" value="1"/>
</dbReference>
<dbReference type="AlphaFoldDB" id="A0AAP4FYD8"/>
<dbReference type="GO" id="GO:0003677">
    <property type="term" value="F:DNA binding"/>
    <property type="evidence" value="ECO:0007669"/>
    <property type="project" value="InterPro"/>
</dbReference>
<sequence length="353" mass="39590">MAELKIVKDWGGFEKFIAQIHEDGDVIVQHNQTLTGKSGASRQIDVVVTVQKGPYEYLTLIECKFWNSSVKREQIDVLWASMQDLNASKGAFFTTKGFQKGAQKYAESKGISLYKVREITDDEWGKPGRVIDIFLQVIQRTVRNFVPEVNGIAAINGAKLPASDAPLPINISLGDDNSSCMIVSEHKKKYSTFEALITHHSLEVINIYLANPPLINSGEECVRYLLYPVNLLFPKNIIIKQNSLLFKMPKISFEVGIKVHQSRIIVDRSSKLAYALAVVDCINKKTFAVSKALDQPKPIWTPLINHDKIQVQNGSDEKPIINGSILAVSIKNFFSPDEMDGLTPTELHRYDMI</sequence>
<dbReference type="InterPro" id="IPR011335">
    <property type="entry name" value="Restrct_endonuc-II-like"/>
</dbReference>
<dbReference type="GO" id="GO:0009307">
    <property type="term" value="P:DNA restriction-modification system"/>
    <property type="evidence" value="ECO:0007669"/>
    <property type="project" value="InterPro"/>
</dbReference>
<keyword evidence="2" id="KW-0255">Endonuclease</keyword>
<name>A0AAP4FYD8_9ENTR</name>
<dbReference type="InterPro" id="IPR007560">
    <property type="entry name" value="Restrct_endonuc_IV_Mrr"/>
</dbReference>
<dbReference type="RefSeq" id="WP_086529312.1">
    <property type="nucleotide sequence ID" value="NZ_JASSOM010000088.1"/>
</dbReference>
<keyword evidence="2" id="KW-0540">Nuclease</keyword>
<organism evidence="2 3">
    <name type="scientific">Lelliottia wanjuensis</name>
    <dbReference type="NCBI Taxonomy" id="3050585"/>
    <lineage>
        <taxon>Bacteria</taxon>
        <taxon>Pseudomonadati</taxon>
        <taxon>Pseudomonadota</taxon>
        <taxon>Gammaproteobacteria</taxon>
        <taxon>Enterobacterales</taxon>
        <taxon>Enterobacteriaceae</taxon>
        <taxon>Lelliottia</taxon>
    </lineage>
</organism>